<accession>A0A8X8W5D2</accession>
<reference evidence="6" key="1">
    <citation type="submission" date="2018-01" db="EMBL/GenBank/DDBJ databases">
        <authorList>
            <person name="Mao J.F."/>
        </authorList>
    </citation>
    <scope>NUCLEOTIDE SEQUENCE</scope>
    <source>
        <strain evidence="6">Huo1</strain>
        <tissue evidence="6">Leaf</tissue>
    </source>
</reference>
<dbReference type="PANTHER" id="PTHR10543:SF46">
    <property type="entry name" value="CAROTENOID CLEAVAGE DIOXYGENASE 4, CHLOROPLASTIC-RELATED"/>
    <property type="match status" value="1"/>
</dbReference>
<reference evidence="6" key="2">
    <citation type="submission" date="2020-08" db="EMBL/GenBank/DDBJ databases">
        <title>Plant Genome Project.</title>
        <authorList>
            <person name="Zhang R.-G."/>
        </authorList>
    </citation>
    <scope>NUCLEOTIDE SEQUENCE</scope>
    <source>
        <strain evidence="6">Huo1</strain>
        <tissue evidence="6">Leaf</tissue>
    </source>
</reference>
<comment type="caution">
    <text evidence="6">The sequence shown here is derived from an EMBL/GenBank/DDBJ whole genome shotgun (WGS) entry which is preliminary data.</text>
</comment>
<proteinExistence type="inferred from homology"/>
<feature type="binding site" evidence="5">
    <location>
        <position position="54"/>
    </location>
    <ligand>
        <name>Fe cation</name>
        <dbReference type="ChEBI" id="CHEBI:24875"/>
        <note>catalytic</note>
    </ligand>
</feature>
<evidence type="ECO:0000256" key="5">
    <source>
        <dbReference type="PIRSR" id="PIRSR604294-1"/>
    </source>
</evidence>
<feature type="binding site" evidence="5">
    <location>
        <position position="119"/>
    </location>
    <ligand>
        <name>Fe cation</name>
        <dbReference type="ChEBI" id="CHEBI:24875"/>
        <note>catalytic</note>
    </ligand>
</feature>
<organism evidence="6">
    <name type="scientific">Salvia splendens</name>
    <name type="common">Scarlet sage</name>
    <dbReference type="NCBI Taxonomy" id="180675"/>
    <lineage>
        <taxon>Eukaryota</taxon>
        <taxon>Viridiplantae</taxon>
        <taxon>Streptophyta</taxon>
        <taxon>Embryophyta</taxon>
        <taxon>Tracheophyta</taxon>
        <taxon>Spermatophyta</taxon>
        <taxon>Magnoliopsida</taxon>
        <taxon>eudicotyledons</taxon>
        <taxon>Gunneridae</taxon>
        <taxon>Pentapetalae</taxon>
        <taxon>asterids</taxon>
        <taxon>lamiids</taxon>
        <taxon>Lamiales</taxon>
        <taxon>Lamiaceae</taxon>
        <taxon>Nepetoideae</taxon>
        <taxon>Mentheae</taxon>
        <taxon>Salviinae</taxon>
        <taxon>Salvia</taxon>
        <taxon>Salvia subgen. Calosphace</taxon>
        <taxon>core Calosphace</taxon>
    </lineage>
</organism>
<dbReference type="Pfam" id="PF03055">
    <property type="entry name" value="RPE65"/>
    <property type="match status" value="1"/>
</dbReference>
<evidence type="ECO:0000256" key="2">
    <source>
        <dbReference type="ARBA" id="ARBA00022723"/>
    </source>
</evidence>
<dbReference type="GO" id="GO:0046872">
    <property type="term" value="F:metal ion binding"/>
    <property type="evidence" value="ECO:0007669"/>
    <property type="project" value="UniProtKB-KW"/>
</dbReference>
<evidence type="ECO:0000313" key="6">
    <source>
        <dbReference type="EMBL" id="KAG6388493.1"/>
    </source>
</evidence>
<evidence type="ECO:0000313" key="7">
    <source>
        <dbReference type="Proteomes" id="UP000298416"/>
    </source>
</evidence>
<dbReference type="EMBL" id="PNBA02000020">
    <property type="protein sequence ID" value="KAG6388493.1"/>
    <property type="molecule type" value="Genomic_DNA"/>
</dbReference>
<gene>
    <name evidence="6" type="ORF">SASPL_149921</name>
</gene>
<keyword evidence="4 5" id="KW-0408">Iron</keyword>
<comment type="similarity">
    <text evidence="1">Belongs to the carotenoid oxygenase family.</text>
</comment>
<keyword evidence="3" id="KW-0223">Dioxygenase</keyword>
<sequence length="167" mass="18221">MNECGVDMVEADDELGGGAYIVAAFIGEEQRVAGGEGRERSVAINSIERPMSIHDFAVTEKYAVIPDMQIVVDLWLIVRGRSPVGVDREKVARLGVISKYAEDEAESVWIEAAGFNPLHCVNAWDEDGGDTVCVVETNAAAVDRLMENIDCADMTMEMVVVDEMACY</sequence>
<dbReference type="GO" id="GO:0010436">
    <property type="term" value="F:carotenoid dioxygenase activity"/>
    <property type="evidence" value="ECO:0007669"/>
    <property type="project" value="TreeGrafter"/>
</dbReference>
<name>A0A8X8W5D2_SALSN</name>
<keyword evidence="7" id="KW-1185">Reference proteome</keyword>
<dbReference type="PANTHER" id="PTHR10543">
    <property type="entry name" value="BETA-CAROTENE DIOXYGENASE"/>
    <property type="match status" value="1"/>
</dbReference>
<dbReference type="GO" id="GO:0009570">
    <property type="term" value="C:chloroplast stroma"/>
    <property type="evidence" value="ECO:0007669"/>
    <property type="project" value="TreeGrafter"/>
</dbReference>
<comment type="cofactor">
    <cofactor evidence="5">
        <name>Fe(2+)</name>
        <dbReference type="ChEBI" id="CHEBI:29033"/>
    </cofactor>
    <text evidence="5">Binds 1 Fe(2+) ion per subunit.</text>
</comment>
<keyword evidence="3" id="KW-0560">Oxidoreductase</keyword>
<keyword evidence="2 5" id="KW-0479">Metal-binding</keyword>
<evidence type="ECO:0000256" key="1">
    <source>
        <dbReference type="ARBA" id="ARBA00006787"/>
    </source>
</evidence>
<dbReference type="AlphaFoldDB" id="A0A8X8W5D2"/>
<evidence type="ECO:0008006" key="8">
    <source>
        <dbReference type="Google" id="ProtNLM"/>
    </source>
</evidence>
<dbReference type="GO" id="GO:0016121">
    <property type="term" value="P:carotene catabolic process"/>
    <property type="evidence" value="ECO:0007669"/>
    <property type="project" value="TreeGrafter"/>
</dbReference>
<evidence type="ECO:0000256" key="3">
    <source>
        <dbReference type="ARBA" id="ARBA00022964"/>
    </source>
</evidence>
<dbReference type="Proteomes" id="UP000298416">
    <property type="component" value="Unassembled WGS sequence"/>
</dbReference>
<dbReference type="InterPro" id="IPR004294">
    <property type="entry name" value="Carotenoid_Oase"/>
</dbReference>
<evidence type="ECO:0000256" key="4">
    <source>
        <dbReference type="ARBA" id="ARBA00023004"/>
    </source>
</evidence>
<protein>
    <recommendedName>
        <fullName evidence="8">9-cis-epoxycarotenoid dioxygenase</fullName>
    </recommendedName>
</protein>